<accession>A0A7G9YBA2</accession>
<evidence type="ECO:0000313" key="1">
    <source>
        <dbReference type="EMBL" id="QNO45286.1"/>
    </source>
</evidence>
<organism evidence="1">
    <name type="scientific">Candidatus Methanogaster sp. ANME-2c ERB4</name>
    <dbReference type="NCBI Taxonomy" id="2759911"/>
    <lineage>
        <taxon>Archaea</taxon>
        <taxon>Methanobacteriati</taxon>
        <taxon>Methanobacteriota</taxon>
        <taxon>Stenosarchaea group</taxon>
        <taxon>Methanomicrobia</taxon>
        <taxon>Methanosarcinales</taxon>
        <taxon>ANME-2 cluster</taxon>
        <taxon>Candidatus Methanogasteraceae</taxon>
        <taxon>Candidatus Methanogaster</taxon>
    </lineage>
</organism>
<protein>
    <submittedName>
        <fullName evidence="1">Uncharacterized protein</fullName>
    </submittedName>
</protein>
<proteinExistence type="predicted"/>
<sequence length="70" mass="8083">MRVMVSTKIALFLKHFAQKHKGTAMEDPTQITAKRSTFLSTLQTSLKLRSVFFTFFRLDFSFMVVGFAMI</sequence>
<reference evidence="1" key="1">
    <citation type="submission" date="2020-06" db="EMBL/GenBank/DDBJ databases">
        <title>Unique genomic features of the anaerobic methanotrophic archaea.</title>
        <authorList>
            <person name="Chadwick G.L."/>
            <person name="Skennerton C.T."/>
            <person name="Laso-Perez R."/>
            <person name="Leu A.O."/>
            <person name="Speth D.R."/>
            <person name="Yu H."/>
            <person name="Morgan-Lang C."/>
            <person name="Hatzenpichler R."/>
            <person name="Goudeau D."/>
            <person name="Malmstrom R."/>
            <person name="Brazelton W.J."/>
            <person name="Woyke T."/>
            <person name="Hallam S.J."/>
            <person name="Tyson G.W."/>
            <person name="Wegener G."/>
            <person name="Boetius A."/>
            <person name="Orphan V."/>
        </authorList>
    </citation>
    <scope>NUCLEOTIDE SEQUENCE</scope>
</reference>
<name>A0A7G9YBA2_9EURY</name>
<dbReference type="AlphaFoldDB" id="A0A7G9YBA2"/>
<dbReference type="EMBL" id="MT631090">
    <property type="protein sequence ID" value="QNO45286.1"/>
    <property type="molecule type" value="Genomic_DNA"/>
</dbReference>
<gene>
    <name evidence="1" type="ORF">GHMBFEBI_00020</name>
</gene>